<dbReference type="EMBL" id="NAJO01000064">
    <property type="protein sequence ID" value="OQN96599.1"/>
    <property type="molecule type" value="Genomic_DNA"/>
</dbReference>
<dbReference type="Pfam" id="PF00498">
    <property type="entry name" value="FHA"/>
    <property type="match status" value="1"/>
</dbReference>
<feature type="compositionally biased region" description="Pro residues" evidence="2">
    <location>
        <begin position="439"/>
        <end position="449"/>
    </location>
</feature>
<evidence type="ECO:0000259" key="4">
    <source>
        <dbReference type="PROSITE" id="PS50006"/>
    </source>
</evidence>
<dbReference type="InterPro" id="IPR008984">
    <property type="entry name" value="SMAD_FHA_dom_sf"/>
</dbReference>
<keyword evidence="3" id="KW-0812">Transmembrane</keyword>
<evidence type="ECO:0000313" key="6">
    <source>
        <dbReference type="Proteomes" id="UP000192596"/>
    </source>
</evidence>
<feature type="compositionally biased region" description="Polar residues" evidence="2">
    <location>
        <begin position="666"/>
        <end position="677"/>
    </location>
</feature>
<feature type="coiled-coil region" evidence="1">
    <location>
        <begin position="569"/>
        <end position="617"/>
    </location>
</feature>
<proteinExistence type="predicted"/>
<evidence type="ECO:0000256" key="1">
    <source>
        <dbReference type="SAM" id="Coils"/>
    </source>
</evidence>
<dbReference type="OrthoDB" id="687730at2759"/>
<keyword evidence="1" id="KW-0175">Coiled coil</keyword>
<dbReference type="PANTHER" id="PTHR15715:SF46">
    <property type="entry name" value="TO VACUOLE TARGETING VPS64, PUTATIVE (AFU_ORTHOLOGUE AFUA_2G02420)-RELATED"/>
    <property type="match status" value="1"/>
</dbReference>
<feature type="region of interest" description="Disordered" evidence="2">
    <location>
        <begin position="403"/>
        <end position="451"/>
    </location>
</feature>
<dbReference type="InterPro" id="IPR000253">
    <property type="entry name" value="FHA_dom"/>
</dbReference>
<feature type="region of interest" description="Disordered" evidence="2">
    <location>
        <begin position="467"/>
        <end position="488"/>
    </location>
</feature>
<accession>A0A1V8SC26</accession>
<dbReference type="InterPro" id="IPR051176">
    <property type="entry name" value="Cent_Immune-Sig_Mod"/>
</dbReference>
<feature type="compositionally biased region" description="Polar residues" evidence="2">
    <location>
        <begin position="9"/>
        <end position="33"/>
    </location>
</feature>
<protein>
    <recommendedName>
        <fullName evidence="4">FHA domain-containing protein</fullName>
    </recommendedName>
</protein>
<feature type="compositionally biased region" description="Basic and acidic residues" evidence="2">
    <location>
        <begin position="409"/>
        <end position="422"/>
    </location>
</feature>
<keyword evidence="6" id="KW-1185">Reference proteome</keyword>
<dbReference type="PROSITE" id="PS50006">
    <property type="entry name" value="FHA_DOMAIN"/>
    <property type="match status" value="1"/>
</dbReference>
<comment type="caution">
    <text evidence="5">The sequence shown here is derived from an EMBL/GenBank/DDBJ whole genome shotgun (WGS) entry which is preliminary data.</text>
</comment>
<feature type="region of interest" description="Disordered" evidence="2">
    <location>
        <begin position="522"/>
        <end position="569"/>
    </location>
</feature>
<evidence type="ECO:0000313" key="5">
    <source>
        <dbReference type="EMBL" id="OQN96599.1"/>
    </source>
</evidence>
<dbReference type="SUPFAM" id="SSF49879">
    <property type="entry name" value="SMAD/FHA domain"/>
    <property type="match status" value="1"/>
</dbReference>
<evidence type="ECO:0000256" key="2">
    <source>
        <dbReference type="SAM" id="MobiDB-lite"/>
    </source>
</evidence>
<feature type="transmembrane region" description="Helical" evidence="3">
    <location>
        <begin position="737"/>
        <end position="754"/>
    </location>
</feature>
<dbReference type="Gene3D" id="2.60.200.20">
    <property type="match status" value="1"/>
</dbReference>
<sequence>MTAVAPPVNLQQNGKIGWSNGTNGSAYPSMTQDEGSKMMFAPGPRKTVARQNSATSLASTGSSTSTISASSSTGTNGTSGTAPTSVGSGEAGSWAVRKKPTRGLWPPGKAEPATGLSSARPQPVTSNSSGQIVTTAISAIHAPMLPSQQMANGTSLQNGGAVRSQNANEPPAILHLLPINGTFERKTITVPYYPEVLRIGRQTNAKTIPTPLNGYFDSKVLSRQHAEVYADRNGRIFIKDVKSSNGTFVNGMRLSPENKESEPREVREQDVLELGIDIVSEDQKTVVHHKVAAKVEHAGVYQQGGDSMNFGDLDPSGGNGMLEGGQPMKRTGSQTSINGRGALNMPGQMALNGPLLGQPTNVRNWLNPITTEHIVKKLNTEMKLAIQQSQDLQRARQCIEAMLGNESKSPGKDSKPASEKSKASPVKSLGDLKSHFSEPPAPPPQAPLPEKPDVIKALADPLIQPLLRRADTTRPVSNSSSPTRMDHSSDILRLCEALKLAKGELSSQAERMKGLETQLAEERTARETAEQRAQGSAPHSPTESSIGVKAKHDSAQSKHISQDGSLVGTEGLQAQLERLQDRMDQMKTEMENYRQRAESAETERDEATKTLAEMVEEKRRENAGAVGLNGSVSRNASRSRPNSSGSGKKASGHDRPTANGHAITPASHTGPGSPTTFSLLEKAGLEDGGVITPAQAKILQDFLNHEVLGNTDGGTGLSVATSTNGHESALMYHGRPLTSAALVVLVGVCLMGWINNWKVAER</sequence>
<dbReference type="InParanoid" id="A0A1V8SC26"/>
<dbReference type="SMART" id="SM00240">
    <property type="entry name" value="FHA"/>
    <property type="match status" value="1"/>
</dbReference>
<name>A0A1V8SC26_9PEZI</name>
<feature type="region of interest" description="Disordered" evidence="2">
    <location>
        <begin position="1"/>
        <end position="130"/>
    </location>
</feature>
<feature type="compositionally biased region" description="Low complexity" evidence="2">
    <location>
        <begin position="631"/>
        <end position="647"/>
    </location>
</feature>
<keyword evidence="3" id="KW-0472">Membrane</keyword>
<dbReference type="PANTHER" id="PTHR15715">
    <property type="entry name" value="CENTROSOMAL PROTEIN OF 170 KDA"/>
    <property type="match status" value="1"/>
</dbReference>
<dbReference type="GO" id="GO:0005737">
    <property type="term" value="C:cytoplasm"/>
    <property type="evidence" value="ECO:0007669"/>
    <property type="project" value="TreeGrafter"/>
</dbReference>
<feature type="domain" description="FHA" evidence="4">
    <location>
        <begin position="197"/>
        <end position="254"/>
    </location>
</feature>
<dbReference type="Proteomes" id="UP000192596">
    <property type="component" value="Unassembled WGS sequence"/>
</dbReference>
<feature type="compositionally biased region" description="Polar residues" evidence="2">
    <location>
        <begin position="474"/>
        <end position="483"/>
    </location>
</feature>
<evidence type="ECO:0000256" key="3">
    <source>
        <dbReference type="SAM" id="Phobius"/>
    </source>
</evidence>
<feature type="compositionally biased region" description="Polar residues" evidence="2">
    <location>
        <begin position="115"/>
        <end position="130"/>
    </location>
</feature>
<organism evidence="5 6">
    <name type="scientific">Cryoendolithus antarcticus</name>
    <dbReference type="NCBI Taxonomy" id="1507870"/>
    <lineage>
        <taxon>Eukaryota</taxon>
        <taxon>Fungi</taxon>
        <taxon>Dikarya</taxon>
        <taxon>Ascomycota</taxon>
        <taxon>Pezizomycotina</taxon>
        <taxon>Dothideomycetes</taxon>
        <taxon>Dothideomycetidae</taxon>
        <taxon>Cladosporiales</taxon>
        <taxon>Cladosporiaceae</taxon>
        <taxon>Cryoendolithus</taxon>
    </lineage>
</organism>
<dbReference type="CDD" id="cd22679">
    <property type="entry name" value="FHA_SLMAP"/>
    <property type="match status" value="1"/>
</dbReference>
<feature type="compositionally biased region" description="Low complexity" evidence="2">
    <location>
        <begin position="53"/>
        <end position="85"/>
    </location>
</feature>
<gene>
    <name evidence="5" type="ORF">B0A48_17029</name>
</gene>
<feature type="region of interest" description="Disordered" evidence="2">
    <location>
        <begin position="618"/>
        <end position="677"/>
    </location>
</feature>
<reference evidence="6" key="1">
    <citation type="submission" date="2017-03" db="EMBL/GenBank/DDBJ databases">
        <title>Genomes of endolithic fungi from Antarctica.</title>
        <authorList>
            <person name="Coleine C."/>
            <person name="Masonjones S."/>
            <person name="Stajich J.E."/>
        </authorList>
    </citation>
    <scope>NUCLEOTIDE SEQUENCE [LARGE SCALE GENOMIC DNA]</scope>
    <source>
        <strain evidence="6">CCFEE 5527</strain>
    </source>
</reference>
<keyword evidence="3" id="KW-1133">Transmembrane helix</keyword>
<dbReference type="STRING" id="1507870.A0A1V8SC26"/>
<dbReference type="AlphaFoldDB" id="A0A1V8SC26"/>